<comment type="similarity">
    <text evidence="6">Belongs to the SarZ family.</text>
</comment>
<dbReference type="GO" id="GO:0003677">
    <property type="term" value="F:DNA binding"/>
    <property type="evidence" value="ECO:0007669"/>
    <property type="project" value="UniProtKB-KW"/>
</dbReference>
<accession>A0AB33IZF6</accession>
<dbReference type="InterPro" id="IPR036388">
    <property type="entry name" value="WH-like_DNA-bd_sf"/>
</dbReference>
<dbReference type="EMBL" id="AP035785">
    <property type="protein sequence ID" value="BFO71445.1"/>
    <property type="molecule type" value="Genomic_DNA"/>
</dbReference>
<dbReference type="InterPro" id="IPR000835">
    <property type="entry name" value="HTH_MarR-typ"/>
</dbReference>
<gene>
    <name evidence="10" type="ORF">GTC17253_14110</name>
</gene>
<dbReference type="InterPro" id="IPR055166">
    <property type="entry name" value="Transc_reg_Sar_Rot_HTH"/>
</dbReference>
<keyword evidence="3" id="KW-0805">Transcription regulation</keyword>
<name>A0AB33IZF6_9BACT</name>
<proteinExistence type="inferred from homology"/>
<dbReference type="InterPro" id="IPR036390">
    <property type="entry name" value="WH_DNA-bd_sf"/>
</dbReference>
<organism evidence="10">
    <name type="scientific">Prevotella sp. GTC17253</name>
    <dbReference type="NCBI Taxonomy" id="3236793"/>
    <lineage>
        <taxon>Bacteria</taxon>
        <taxon>Pseudomonadati</taxon>
        <taxon>Bacteroidota</taxon>
        <taxon>Bacteroidia</taxon>
        <taxon>Bacteroidales</taxon>
        <taxon>Prevotellaceae</taxon>
        <taxon>Prevotella</taxon>
    </lineage>
</organism>
<dbReference type="Gene3D" id="1.10.10.10">
    <property type="entry name" value="Winged helix-like DNA-binding domain superfamily/Winged helix DNA-binding domain"/>
    <property type="match status" value="1"/>
</dbReference>
<dbReference type="PANTHER" id="PTHR42756">
    <property type="entry name" value="TRANSCRIPTIONAL REGULATOR, MARR"/>
    <property type="match status" value="1"/>
</dbReference>
<dbReference type="SUPFAM" id="SSF46785">
    <property type="entry name" value="Winged helix' DNA-binding domain"/>
    <property type="match status" value="1"/>
</dbReference>
<dbReference type="AlphaFoldDB" id="A0AB33IZF6"/>
<evidence type="ECO:0000256" key="6">
    <source>
        <dbReference type="ARBA" id="ARBA00046337"/>
    </source>
</evidence>
<evidence type="ECO:0000256" key="3">
    <source>
        <dbReference type="ARBA" id="ARBA00023015"/>
    </source>
</evidence>
<evidence type="ECO:0000256" key="7">
    <source>
        <dbReference type="ARBA" id="ARBA00047188"/>
    </source>
</evidence>
<dbReference type="GO" id="GO:0005737">
    <property type="term" value="C:cytoplasm"/>
    <property type="evidence" value="ECO:0007669"/>
    <property type="project" value="UniProtKB-SubCell"/>
</dbReference>
<evidence type="ECO:0000259" key="9">
    <source>
        <dbReference type="PROSITE" id="PS50995"/>
    </source>
</evidence>
<protein>
    <recommendedName>
        <fullName evidence="7">HTH-type transcriptional regulator SarZ</fullName>
    </recommendedName>
    <alternativeName>
        <fullName evidence="8">Staphylococcal accessory regulator Z</fullName>
    </alternativeName>
</protein>
<evidence type="ECO:0000313" key="10">
    <source>
        <dbReference type="EMBL" id="BFO71445.1"/>
    </source>
</evidence>
<sequence length="150" mass="17588">MNDDALLLDNQFCFRFYTVSRLITKHYQPFLSKLGITYPQYLVLMVLWEQDNQPVNDIAKRLYLETNTVTPILQRMEKQKIVVRKRDKEDQRKVIISLTAHGIELKEQARTIPTAMANKVSTGINQFFIDNNAEAKRVLDQMIDELKETI</sequence>
<dbReference type="FunFam" id="1.10.10.10:FF:000163">
    <property type="entry name" value="MarR family transcriptional regulator"/>
    <property type="match status" value="1"/>
</dbReference>
<evidence type="ECO:0000256" key="2">
    <source>
        <dbReference type="ARBA" id="ARBA00022490"/>
    </source>
</evidence>
<evidence type="ECO:0000256" key="4">
    <source>
        <dbReference type="ARBA" id="ARBA00023125"/>
    </source>
</evidence>
<feature type="domain" description="HTH marR-type" evidence="9">
    <location>
        <begin position="9"/>
        <end position="144"/>
    </location>
</feature>
<dbReference type="GO" id="GO:0003700">
    <property type="term" value="F:DNA-binding transcription factor activity"/>
    <property type="evidence" value="ECO:0007669"/>
    <property type="project" value="InterPro"/>
</dbReference>
<comment type="subcellular location">
    <subcellularLocation>
        <location evidence="1">Cytoplasm</location>
    </subcellularLocation>
</comment>
<evidence type="ECO:0000256" key="1">
    <source>
        <dbReference type="ARBA" id="ARBA00004496"/>
    </source>
</evidence>
<keyword evidence="5" id="KW-0804">Transcription</keyword>
<dbReference type="Pfam" id="PF22381">
    <property type="entry name" value="Staph_reg_Sar_Rot"/>
    <property type="match status" value="1"/>
</dbReference>
<evidence type="ECO:0000256" key="8">
    <source>
        <dbReference type="ARBA" id="ARBA00047207"/>
    </source>
</evidence>
<dbReference type="PANTHER" id="PTHR42756:SF1">
    <property type="entry name" value="TRANSCRIPTIONAL REPRESSOR OF EMRAB OPERON"/>
    <property type="match status" value="1"/>
</dbReference>
<keyword evidence="2" id="KW-0963">Cytoplasm</keyword>
<keyword evidence="4" id="KW-0238">DNA-binding</keyword>
<dbReference type="PROSITE" id="PS50995">
    <property type="entry name" value="HTH_MARR_2"/>
    <property type="match status" value="1"/>
</dbReference>
<evidence type="ECO:0000256" key="5">
    <source>
        <dbReference type="ARBA" id="ARBA00023163"/>
    </source>
</evidence>
<dbReference type="SMART" id="SM00347">
    <property type="entry name" value="HTH_MARR"/>
    <property type="match status" value="1"/>
</dbReference>
<reference evidence="10" key="1">
    <citation type="submission" date="2024-07" db="EMBL/GenBank/DDBJ databases">
        <title>Complete genome sequence of Prevotella sp. YM-2024 GTC17253.</title>
        <authorList>
            <person name="Hayashi M."/>
            <person name="Muto Y."/>
            <person name="Tanaka K."/>
            <person name="Niwa H."/>
        </authorList>
    </citation>
    <scope>NUCLEOTIDE SEQUENCE</scope>
    <source>
        <strain evidence="10">GTC17253</strain>
    </source>
</reference>